<dbReference type="InterPro" id="IPR002401">
    <property type="entry name" value="Cyt_P450_E_grp-I"/>
</dbReference>
<dbReference type="InterPro" id="IPR001128">
    <property type="entry name" value="Cyt_P450"/>
</dbReference>
<keyword evidence="10" id="KW-1185">Reference proteome</keyword>
<dbReference type="FunFam" id="1.10.630.10:FF:000036">
    <property type="entry name" value="CYtochrome P450 family"/>
    <property type="match status" value="1"/>
</dbReference>
<evidence type="ECO:0000256" key="8">
    <source>
        <dbReference type="RuleBase" id="RU000461"/>
    </source>
</evidence>
<accession>A0A914CJG3</accession>
<dbReference type="Gene3D" id="1.10.630.10">
    <property type="entry name" value="Cytochrome P450"/>
    <property type="match status" value="1"/>
</dbReference>
<dbReference type="InterPro" id="IPR036396">
    <property type="entry name" value="Cyt_P450_sf"/>
</dbReference>
<dbReference type="InterPro" id="IPR050182">
    <property type="entry name" value="Cytochrome_P450_fam2"/>
</dbReference>
<dbReference type="GO" id="GO:0005737">
    <property type="term" value="C:cytoplasm"/>
    <property type="evidence" value="ECO:0007669"/>
    <property type="project" value="TreeGrafter"/>
</dbReference>
<evidence type="ECO:0000313" key="10">
    <source>
        <dbReference type="Proteomes" id="UP000887540"/>
    </source>
</evidence>
<feature type="signal peptide" evidence="9">
    <location>
        <begin position="1"/>
        <end position="18"/>
    </location>
</feature>
<dbReference type="GO" id="GO:0020037">
    <property type="term" value="F:heme binding"/>
    <property type="evidence" value="ECO:0007669"/>
    <property type="project" value="InterPro"/>
</dbReference>
<reference evidence="11" key="1">
    <citation type="submission" date="2022-11" db="UniProtKB">
        <authorList>
            <consortium name="WormBaseParasite"/>
        </authorList>
    </citation>
    <scope>IDENTIFICATION</scope>
</reference>
<feature type="chain" id="PRO_5036688283" evidence="9">
    <location>
        <begin position="19"/>
        <end position="456"/>
    </location>
</feature>
<dbReference type="Proteomes" id="UP000887540">
    <property type="component" value="Unplaced"/>
</dbReference>
<dbReference type="GO" id="GO:0006082">
    <property type="term" value="P:organic acid metabolic process"/>
    <property type="evidence" value="ECO:0007669"/>
    <property type="project" value="TreeGrafter"/>
</dbReference>
<dbReference type="GO" id="GO:0005506">
    <property type="term" value="F:iron ion binding"/>
    <property type="evidence" value="ECO:0007669"/>
    <property type="project" value="InterPro"/>
</dbReference>
<dbReference type="AlphaFoldDB" id="A0A914CJG3"/>
<dbReference type="WBParaSite" id="ACRNAN_scaffold11264.g10301.t1">
    <property type="protein sequence ID" value="ACRNAN_scaffold11264.g10301.t1"/>
    <property type="gene ID" value="ACRNAN_scaffold11264.g10301"/>
</dbReference>
<keyword evidence="4 8" id="KW-0560">Oxidoreductase</keyword>
<keyword evidence="7 8" id="KW-0349">Heme</keyword>
<evidence type="ECO:0000256" key="6">
    <source>
        <dbReference type="ARBA" id="ARBA00023033"/>
    </source>
</evidence>
<evidence type="ECO:0000256" key="4">
    <source>
        <dbReference type="ARBA" id="ARBA00023002"/>
    </source>
</evidence>
<sequence length="456" mass="53426">MIWLPVILLLIVYIFINNERKRRKFPPGPWPWPLIGNIYQIDSKNPEKTLNLWRNKYGKIFTIWIPDPLVVLADGELMDINFGKPGETFAGRPHSAIMDLLFKGNYGLMFDENEIYKNQRRFALSTLKNFGFGRNELDPLIIEHAENSLKTEVGRSINGVVNTKRIFTVAIARVIQKLVFYEDLPDVDKIMRLKIVIENLFTDWFNPHWMVLESMPWMRHLEKFGIFNFGIQKAAEYNDEFVEFLESQIEHHKDYLKTNSEPRDYADCFLLEMRKGESPDFNPWQMTIACYDLWSAGVETVTCTLQFAVLYLLRHPEIQEKIRVELKTFEQQNLAYTYANLRTLAYYNAFFQEIHRLTNVIPFSLTHEMLEPAEIEGYKFPAGTCVIAQLACFNLNPKHFPEPEKFKPERHLDEQGNLKPDPLLHPFSIGRRSCLGEALARPELLLVLATILRNYR</sequence>
<dbReference type="PRINTS" id="PR00385">
    <property type="entry name" value="P450"/>
</dbReference>
<dbReference type="Pfam" id="PF00067">
    <property type="entry name" value="p450"/>
    <property type="match status" value="1"/>
</dbReference>
<dbReference type="GO" id="GO:0016712">
    <property type="term" value="F:oxidoreductase activity, acting on paired donors, with incorporation or reduction of molecular oxygen, reduced flavin or flavoprotein as one donor, and incorporation of one atom of oxygen"/>
    <property type="evidence" value="ECO:0007669"/>
    <property type="project" value="TreeGrafter"/>
</dbReference>
<feature type="binding site" description="axial binding residue" evidence="7">
    <location>
        <position position="434"/>
    </location>
    <ligand>
        <name>heme</name>
        <dbReference type="ChEBI" id="CHEBI:30413"/>
    </ligand>
    <ligandPart>
        <name>Fe</name>
        <dbReference type="ChEBI" id="CHEBI:18248"/>
    </ligandPart>
</feature>
<evidence type="ECO:0000256" key="1">
    <source>
        <dbReference type="ARBA" id="ARBA00001971"/>
    </source>
</evidence>
<evidence type="ECO:0000256" key="3">
    <source>
        <dbReference type="ARBA" id="ARBA00022723"/>
    </source>
</evidence>
<dbReference type="InterPro" id="IPR017972">
    <property type="entry name" value="Cyt_P450_CS"/>
</dbReference>
<protein>
    <submittedName>
        <fullName evidence="11">Cytochrome P450</fullName>
    </submittedName>
</protein>
<evidence type="ECO:0000313" key="11">
    <source>
        <dbReference type="WBParaSite" id="ACRNAN_scaffold11264.g10301.t1"/>
    </source>
</evidence>
<dbReference type="PROSITE" id="PS00086">
    <property type="entry name" value="CYTOCHROME_P450"/>
    <property type="match status" value="1"/>
</dbReference>
<evidence type="ECO:0000256" key="7">
    <source>
        <dbReference type="PIRSR" id="PIRSR602401-1"/>
    </source>
</evidence>
<keyword evidence="3 7" id="KW-0479">Metal-binding</keyword>
<evidence type="ECO:0000256" key="9">
    <source>
        <dbReference type="SAM" id="SignalP"/>
    </source>
</evidence>
<keyword evidence="5 7" id="KW-0408">Iron</keyword>
<evidence type="ECO:0000256" key="5">
    <source>
        <dbReference type="ARBA" id="ARBA00023004"/>
    </source>
</evidence>
<evidence type="ECO:0000256" key="2">
    <source>
        <dbReference type="ARBA" id="ARBA00010617"/>
    </source>
</evidence>
<name>A0A914CJG3_9BILA</name>
<dbReference type="SUPFAM" id="SSF48264">
    <property type="entry name" value="Cytochrome P450"/>
    <property type="match status" value="1"/>
</dbReference>
<comment type="similarity">
    <text evidence="2 8">Belongs to the cytochrome P450 family.</text>
</comment>
<dbReference type="GO" id="GO:0006805">
    <property type="term" value="P:xenobiotic metabolic process"/>
    <property type="evidence" value="ECO:0007669"/>
    <property type="project" value="TreeGrafter"/>
</dbReference>
<dbReference type="PANTHER" id="PTHR24300:SF338">
    <property type="entry name" value="CYTOCHROME P450 CYP36A1-RELATED"/>
    <property type="match status" value="1"/>
</dbReference>
<organism evidence="10 11">
    <name type="scientific">Acrobeloides nanus</name>
    <dbReference type="NCBI Taxonomy" id="290746"/>
    <lineage>
        <taxon>Eukaryota</taxon>
        <taxon>Metazoa</taxon>
        <taxon>Ecdysozoa</taxon>
        <taxon>Nematoda</taxon>
        <taxon>Chromadorea</taxon>
        <taxon>Rhabditida</taxon>
        <taxon>Tylenchina</taxon>
        <taxon>Cephalobomorpha</taxon>
        <taxon>Cephaloboidea</taxon>
        <taxon>Cephalobidae</taxon>
        <taxon>Acrobeloides</taxon>
    </lineage>
</organism>
<keyword evidence="6 8" id="KW-0503">Monooxygenase</keyword>
<comment type="cofactor">
    <cofactor evidence="1 7">
        <name>heme</name>
        <dbReference type="ChEBI" id="CHEBI:30413"/>
    </cofactor>
</comment>
<dbReference type="PANTHER" id="PTHR24300">
    <property type="entry name" value="CYTOCHROME P450 508A4-RELATED"/>
    <property type="match status" value="1"/>
</dbReference>
<dbReference type="PRINTS" id="PR00463">
    <property type="entry name" value="EP450I"/>
</dbReference>
<proteinExistence type="inferred from homology"/>
<keyword evidence="9" id="KW-0732">Signal</keyword>